<comment type="caution">
    <text evidence="2">The sequence shown here is derived from an EMBL/GenBank/DDBJ whole genome shotgun (WGS) entry which is preliminary data.</text>
</comment>
<evidence type="ECO:0000256" key="1">
    <source>
        <dbReference type="SAM" id="MobiDB-lite"/>
    </source>
</evidence>
<evidence type="ECO:0000313" key="3">
    <source>
        <dbReference type="Proteomes" id="UP001501102"/>
    </source>
</evidence>
<dbReference type="Proteomes" id="UP001501102">
    <property type="component" value="Unassembled WGS sequence"/>
</dbReference>
<protein>
    <submittedName>
        <fullName evidence="2">Uncharacterized protein</fullName>
    </submittedName>
</protein>
<feature type="region of interest" description="Disordered" evidence="1">
    <location>
        <begin position="1"/>
        <end position="59"/>
    </location>
</feature>
<dbReference type="EMBL" id="BAAAXZ010000036">
    <property type="protein sequence ID" value="GAA2916026.1"/>
    <property type="molecule type" value="Genomic_DNA"/>
</dbReference>
<proteinExistence type="predicted"/>
<organism evidence="2 3">
    <name type="scientific">Streptomyces thioluteus</name>
    <dbReference type="NCBI Taxonomy" id="66431"/>
    <lineage>
        <taxon>Bacteria</taxon>
        <taxon>Bacillati</taxon>
        <taxon>Actinomycetota</taxon>
        <taxon>Actinomycetes</taxon>
        <taxon>Kitasatosporales</taxon>
        <taxon>Streptomycetaceae</taxon>
        <taxon>Streptomyces</taxon>
    </lineage>
</organism>
<keyword evidence="3" id="KW-1185">Reference proteome</keyword>
<name>A0ABP6J0I6_STRTU</name>
<feature type="compositionally biased region" description="Low complexity" evidence="1">
    <location>
        <begin position="1"/>
        <end position="14"/>
    </location>
</feature>
<accession>A0ABP6J0I6</accession>
<evidence type="ECO:0000313" key="2">
    <source>
        <dbReference type="EMBL" id="GAA2916026.1"/>
    </source>
</evidence>
<sequence>MFRPAAGARSGARSGRWRAARGPEGLDERHVARNSQDAVTRRTSTTAFGSPSEAWNDGGEGSIVVRFRHQAVAGRSRAASVASGEYGEDNRIPEGEIGIAPVSGHPLWTSVGQVATLTLCAAC</sequence>
<reference evidence="3" key="1">
    <citation type="journal article" date="2019" name="Int. J. Syst. Evol. Microbiol.">
        <title>The Global Catalogue of Microorganisms (GCM) 10K type strain sequencing project: providing services to taxonomists for standard genome sequencing and annotation.</title>
        <authorList>
            <consortium name="The Broad Institute Genomics Platform"/>
            <consortium name="The Broad Institute Genome Sequencing Center for Infectious Disease"/>
            <person name="Wu L."/>
            <person name="Ma J."/>
        </authorList>
    </citation>
    <scope>NUCLEOTIDE SEQUENCE [LARGE SCALE GENOMIC DNA]</scope>
    <source>
        <strain evidence="3">JCM 4087</strain>
    </source>
</reference>
<gene>
    <name evidence="2" type="ORF">GCM10020221_09780</name>
</gene>
<feature type="compositionally biased region" description="Polar residues" evidence="1">
    <location>
        <begin position="33"/>
        <end position="49"/>
    </location>
</feature>